<dbReference type="SUPFAM" id="SSF88713">
    <property type="entry name" value="Glycoside hydrolase/deacetylase"/>
    <property type="match status" value="1"/>
</dbReference>
<dbReference type="InterPro" id="IPR050248">
    <property type="entry name" value="Polysacc_deacetylase_ArnD"/>
</dbReference>
<sequence length="197" mass="22028">MNASNGSIYLTFDDGPDEEWTPRVLDALADAHARATFFVVGEFVRRTPALLRRIDAEGHDIGNHTHSHRHPWIMSDRAAREAVRVGAEIIAETIGRLPQFYRAPHGRNRRCMTQEAEKLGACCIGWDLSAVDWGPFGTAPKIAARLNRAETGDILLMHDGRNRHNRPDELMRVLPGFLDDLAARKVSCHVLAAEFVT</sequence>
<organism evidence="2 3">
    <name type="scientific">Povalibacter uvarum</name>
    <dbReference type="NCBI Taxonomy" id="732238"/>
    <lineage>
        <taxon>Bacteria</taxon>
        <taxon>Pseudomonadati</taxon>
        <taxon>Pseudomonadota</taxon>
        <taxon>Gammaproteobacteria</taxon>
        <taxon>Steroidobacterales</taxon>
        <taxon>Steroidobacteraceae</taxon>
        <taxon>Povalibacter</taxon>
    </lineage>
</organism>
<comment type="caution">
    <text evidence="2">The sequence shown here is derived from an EMBL/GenBank/DDBJ whole genome shotgun (WGS) entry which is preliminary data.</text>
</comment>
<dbReference type="GO" id="GO:0016810">
    <property type="term" value="F:hydrolase activity, acting on carbon-nitrogen (but not peptide) bonds"/>
    <property type="evidence" value="ECO:0007669"/>
    <property type="project" value="InterPro"/>
</dbReference>
<name>A0A841HUF0_9GAMM</name>
<dbReference type="PANTHER" id="PTHR10587">
    <property type="entry name" value="GLYCOSYL TRANSFERASE-RELATED"/>
    <property type="match status" value="1"/>
</dbReference>
<feature type="domain" description="NodB homology" evidence="1">
    <location>
        <begin position="6"/>
        <end position="189"/>
    </location>
</feature>
<evidence type="ECO:0000313" key="2">
    <source>
        <dbReference type="EMBL" id="MBB6095598.1"/>
    </source>
</evidence>
<dbReference type="EMBL" id="JACHHZ010000005">
    <property type="protein sequence ID" value="MBB6095598.1"/>
    <property type="molecule type" value="Genomic_DNA"/>
</dbReference>
<dbReference type="Gene3D" id="3.20.20.370">
    <property type="entry name" value="Glycoside hydrolase/deacetylase"/>
    <property type="match status" value="1"/>
</dbReference>
<keyword evidence="3" id="KW-1185">Reference proteome</keyword>
<dbReference type="GO" id="GO:0005975">
    <property type="term" value="P:carbohydrate metabolic process"/>
    <property type="evidence" value="ECO:0007669"/>
    <property type="project" value="InterPro"/>
</dbReference>
<dbReference type="CDD" id="cd10959">
    <property type="entry name" value="CE4_NodB_like_3"/>
    <property type="match status" value="1"/>
</dbReference>
<dbReference type="PANTHER" id="PTHR10587:SF137">
    <property type="entry name" value="4-DEOXY-4-FORMAMIDO-L-ARABINOSE-PHOSPHOUNDECAPRENOL DEFORMYLASE ARND-RELATED"/>
    <property type="match status" value="1"/>
</dbReference>
<dbReference type="RefSeq" id="WP_184334951.1">
    <property type="nucleotide sequence ID" value="NZ_JACHHZ010000005.1"/>
</dbReference>
<gene>
    <name evidence="2" type="ORF">HNQ60_004488</name>
</gene>
<dbReference type="Proteomes" id="UP000588068">
    <property type="component" value="Unassembled WGS sequence"/>
</dbReference>
<dbReference type="AlphaFoldDB" id="A0A841HUF0"/>
<reference evidence="2 3" key="1">
    <citation type="submission" date="2020-08" db="EMBL/GenBank/DDBJ databases">
        <title>Genomic Encyclopedia of Type Strains, Phase IV (KMG-IV): sequencing the most valuable type-strain genomes for metagenomic binning, comparative biology and taxonomic classification.</title>
        <authorList>
            <person name="Goeker M."/>
        </authorList>
    </citation>
    <scope>NUCLEOTIDE SEQUENCE [LARGE SCALE GENOMIC DNA]</scope>
    <source>
        <strain evidence="2 3">DSM 26723</strain>
    </source>
</reference>
<proteinExistence type="predicted"/>
<dbReference type="InterPro" id="IPR011330">
    <property type="entry name" value="Glyco_hydro/deAcase_b/a-brl"/>
</dbReference>
<dbReference type="PROSITE" id="PS51677">
    <property type="entry name" value="NODB"/>
    <property type="match status" value="1"/>
</dbReference>
<dbReference type="Pfam" id="PF01522">
    <property type="entry name" value="Polysacc_deac_1"/>
    <property type="match status" value="1"/>
</dbReference>
<evidence type="ECO:0000259" key="1">
    <source>
        <dbReference type="PROSITE" id="PS51677"/>
    </source>
</evidence>
<dbReference type="InterPro" id="IPR002509">
    <property type="entry name" value="NODB_dom"/>
</dbReference>
<protein>
    <submittedName>
        <fullName evidence="2">Peptidoglycan/xylan/chitin deacetylase (PgdA/CDA1 family)</fullName>
    </submittedName>
</protein>
<accession>A0A841HUF0</accession>
<evidence type="ECO:0000313" key="3">
    <source>
        <dbReference type="Proteomes" id="UP000588068"/>
    </source>
</evidence>